<sequence>MDVLCVMTDTHRRPVCADGHPQTSSHVGQNHPKSPQEGPAY</sequence>
<gene>
    <name evidence="2" type="ORF">BRAPAZ1V2_A05P26480.2</name>
</gene>
<organism evidence="2 3">
    <name type="scientific">Brassica campestris</name>
    <name type="common">Field mustard</name>
    <dbReference type="NCBI Taxonomy" id="3711"/>
    <lineage>
        <taxon>Eukaryota</taxon>
        <taxon>Viridiplantae</taxon>
        <taxon>Streptophyta</taxon>
        <taxon>Embryophyta</taxon>
        <taxon>Tracheophyta</taxon>
        <taxon>Spermatophyta</taxon>
        <taxon>Magnoliopsida</taxon>
        <taxon>eudicotyledons</taxon>
        <taxon>Gunneridae</taxon>
        <taxon>Pentapetalae</taxon>
        <taxon>rosids</taxon>
        <taxon>malvids</taxon>
        <taxon>Brassicales</taxon>
        <taxon>Brassicaceae</taxon>
        <taxon>Brassiceae</taxon>
        <taxon>Brassica</taxon>
    </lineage>
</organism>
<dbReference type="EMBL" id="LS974621">
    <property type="protein sequence ID" value="CAG7876127.1"/>
    <property type="molecule type" value="Genomic_DNA"/>
</dbReference>
<reference evidence="2 3" key="1">
    <citation type="submission" date="2021-07" db="EMBL/GenBank/DDBJ databases">
        <authorList>
            <consortium name="Genoscope - CEA"/>
            <person name="William W."/>
        </authorList>
    </citation>
    <scope>NUCLEOTIDE SEQUENCE [LARGE SCALE GENOMIC DNA]</scope>
</reference>
<evidence type="ECO:0000313" key="3">
    <source>
        <dbReference type="Proteomes" id="UP000694005"/>
    </source>
</evidence>
<accession>A0A8D9DF43</accession>
<dbReference type="Proteomes" id="UP000694005">
    <property type="component" value="Chromosome A05"/>
</dbReference>
<name>A0A8D9DF43_BRACM</name>
<protein>
    <submittedName>
        <fullName evidence="2">Uncharacterized protein</fullName>
    </submittedName>
</protein>
<dbReference type="Gramene" id="A05p26480.2_BraZ1">
    <property type="protein sequence ID" value="A05p26480.2_BraZ1.CDS"/>
    <property type="gene ID" value="A05g26480.2_BraZ1"/>
</dbReference>
<feature type="compositionally biased region" description="Polar residues" evidence="1">
    <location>
        <begin position="21"/>
        <end position="33"/>
    </location>
</feature>
<feature type="region of interest" description="Disordered" evidence="1">
    <location>
        <begin position="1"/>
        <end position="41"/>
    </location>
</feature>
<evidence type="ECO:0000313" key="2">
    <source>
        <dbReference type="EMBL" id="CAG7876127.1"/>
    </source>
</evidence>
<dbReference type="AlphaFoldDB" id="A0A8D9DF43"/>
<evidence type="ECO:0000256" key="1">
    <source>
        <dbReference type="SAM" id="MobiDB-lite"/>
    </source>
</evidence>
<proteinExistence type="predicted"/>